<accession>A0A516Q0N9</accession>
<dbReference type="Gene3D" id="3.90.79.10">
    <property type="entry name" value="Nucleoside Triphosphate Pyrophosphohydrolase"/>
    <property type="match status" value="1"/>
</dbReference>
<evidence type="ECO:0000313" key="7">
    <source>
        <dbReference type="EMBL" id="QDP97013.1"/>
    </source>
</evidence>
<evidence type="ECO:0000256" key="1">
    <source>
        <dbReference type="ARBA" id="ARBA00001946"/>
    </source>
</evidence>
<comment type="similarity">
    <text evidence="2 5">Belongs to the Nudix hydrolase family.</text>
</comment>
<dbReference type="SUPFAM" id="SSF55729">
    <property type="entry name" value="Acyl-CoA N-acyltransferases (Nat)"/>
    <property type="match status" value="1"/>
</dbReference>
<dbReference type="InterPro" id="IPR020476">
    <property type="entry name" value="Nudix_hydrolase"/>
</dbReference>
<dbReference type="OrthoDB" id="4247482at2"/>
<keyword evidence="8" id="KW-1185">Reference proteome</keyword>
<evidence type="ECO:0000256" key="5">
    <source>
        <dbReference type="RuleBase" id="RU003476"/>
    </source>
</evidence>
<dbReference type="Gene3D" id="3.40.630.30">
    <property type="match status" value="1"/>
</dbReference>
<dbReference type="PROSITE" id="PS00893">
    <property type="entry name" value="NUDIX_BOX"/>
    <property type="match status" value="1"/>
</dbReference>
<evidence type="ECO:0000256" key="2">
    <source>
        <dbReference type="ARBA" id="ARBA00005582"/>
    </source>
</evidence>
<dbReference type="RefSeq" id="WP_143986974.1">
    <property type="nucleotide sequence ID" value="NZ_CP041692.1"/>
</dbReference>
<dbReference type="InterPro" id="IPR016181">
    <property type="entry name" value="Acyl_CoA_acyltransferase"/>
</dbReference>
<keyword evidence="3 5" id="KW-0378">Hydrolase</keyword>
<dbReference type="SUPFAM" id="SSF55811">
    <property type="entry name" value="Nudix"/>
    <property type="match status" value="1"/>
</dbReference>
<evidence type="ECO:0000259" key="6">
    <source>
        <dbReference type="PROSITE" id="PS51462"/>
    </source>
</evidence>
<name>A0A516Q0N9_9ACTN</name>
<dbReference type="PANTHER" id="PTHR43046:SF12">
    <property type="entry name" value="GDP-MANNOSE MANNOSYL HYDROLASE"/>
    <property type="match status" value="1"/>
</dbReference>
<dbReference type="AlphaFoldDB" id="A0A516Q0N9"/>
<dbReference type="PANTHER" id="PTHR43046">
    <property type="entry name" value="GDP-MANNOSE MANNOSYL HYDROLASE"/>
    <property type="match status" value="1"/>
</dbReference>
<gene>
    <name evidence="7" type="ORF">FOE78_14745</name>
</gene>
<dbReference type="InterPro" id="IPR020084">
    <property type="entry name" value="NUDIX_hydrolase_CS"/>
</dbReference>
<dbReference type="PROSITE" id="PS51462">
    <property type="entry name" value="NUDIX"/>
    <property type="match status" value="1"/>
</dbReference>
<protein>
    <submittedName>
        <fullName evidence="7">NUDIX hydrolase</fullName>
    </submittedName>
</protein>
<dbReference type="PRINTS" id="PR00502">
    <property type="entry name" value="NUDIXFAMILY"/>
</dbReference>
<keyword evidence="4" id="KW-0460">Magnesium</keyword>
<sequence length="263" mass="29025">MATEFKINIDIDAHGVGRLTIAGGAGVDRESLTQAIGMAAEDALTVRGAYRIEADPAEDDHRARWALVRSGFRLEGRRRQAIETEDHRHVDELIFARLAADVIGGPDGFSAVANSTMPRKRLIAHVLMRDELGRVLLCETTFKRDWELPGGVVEPGESPRLGAIREVREELGFDLEVGGLLAVDWMPPYLGWDDALELIFDGGVVTEQEMAGYRLDPQEIRAVRLIDLAQAEPHLTPLSFRRLTAITALGNGRTLIMEDGRPL</sequence>
<evidence type="ECO:0000313" key="8">
    <source>
        <dbReference type="Proteomes" id="UP000319263"/>
    </source>
</evidence>
<evidence type="ECO:0000256" key="3">
    <source>
        <dbReference type="ARBA" id="ARBA00022801"/>
    </source>
</evidence>
<dbReference type="Proteomes" id="UP000319263">
    <property type="component" value="Chromosome"/>
</dbReference>
<dbReference type="InterPro" id="IPR015797">
    <property type="entry name" value="NUDIX_hydrolase-like_dom_sf"/>
</dbReference>
<comment type="cofactor">
    <cofactor evidence="1">
        <name>Mg(2+)</name>
        <dbReference type="ChEBI" id="CHEBI:18420"/>
    </cofactor>
</comment>
<dbReference type="Pfam" id="PF00293">
    <property type="entry name" value="NUDIX"/>
    <property type="match status" value="1"/>
</dbReference>
<reference evidence="7 8" key="1">
    <citation type="submission" date="2019-07" db="EMBL/GenBank/DDBJ databases">
        <title>Microlunatus dokdonensis sp. nov. isolated from the rhizospheric soil of the wild plant Elymus tsukushiensis.</title>
        <authorList>
            <person name="Ghim S.-Y."/>
            <person name="Hwang Y.-J."/>
            <person name="Son J.-S."/>
            <person name="Shin J.-H."/>
        </authorList>
    </citation>
    <scope>NUCLEOTIDE SEQUENCE [LARGE SCALE GENOMIC DNA]</scope>
    <source>
        <strain evidence="7 8">KUDC0627</strain>
    </source>
</reference>
<dbReference type="CDD" id="cd18876">
    <property type="entry name" value="NUDIX_Hydrolase"/>
    <property type="match status" value="1"/>
</dbReference>
<evidence type="ECO:0000256" key="4">
    <source>
        <dbReference type="ARBA" id="ARBA00022842"/>
    </source>
</evidence>
<proteinExistence type="inferred from homology"/>
<dbReference type="InterPro" id="IPR000086">
    <property type="entry name" value="NUDIX_hydrolase_dom"/>
</dbReference>
<organism evidence="7 8">
    <name type="scientific">Microlunatus elymi</name>
    <dbReference type="NCBI Taxonomy" id="2596828"/>
    <lineage>
        <taxon>Bacteria</taxon>
        <taxon>Bacillati</taxon>
        <taxon>Actinomycetota</taxon>
        <taxon>Actinomycetes</taxon>
        <taxon>Propionibacteriales</taxon>
        <taxon>Propionibacteriaceae</taxon>
        <taxon>Microlunatus</taxon>
    </lineage>
</organism>
<dbReference type="KEGG" id="mik:FOE78_14745"/>
<dbReference type="GO" id="GO:0016787">
    <property type="term" value="F:hydrolase activity"/>
    <property type="evidence" value="ECO:0007669"/>
    <property type="project" value="UniProtKB-KW"/>
</dbReference>
<dbReference type="EMBL" id="CP041692">
    <property type="protein sequence ID" value="QDP97013.1"/>
    <property type="molecule type" value="Genomic_DNA"/>
</dbReference>
<feature type="domain" description="Nudix hydrolase" evidence="6">
    <location>
        <begin position="118"/>
        <end position="249"/>
    </location>
</feature>